<proteinExistence type="predicted"/>
<gene>
    <name evidence="1" type="ORF">PSO31014_02696</name>
</gene>
<keyword evidence="2" id="KW-1185">Reference proteome</keyword>
<protein>
    <recommendedName>
        <fullName evidence="3">Transposase</fullName>
    </recommendedName>
</protein>
<comment type="caution">
    <text evidence="1">The sequence shown here is derived from an EMBL/GenBank/DDBJ whole genome shotgun (WGS) entry which is preliminary data.</text>
</comment>
<name>A0ABY6W275_9BURK</name>
<evidence type="ECO:0000313" key="1">
    <source>
        <dbReference type="EMBL" id="VVE12568.1"/>
    </source>
</evidence>
<dbReference type="EMBL" id="CABPSG010000006">
    <property type="protein sequence ID" value="VVE12568.1"/>
    <property type="molecule type" value="Genomic_DNA"/>
</dbReference>
<accession>A0ABY6W275</accession>
<dbReference type="PROSITE" id="PS51257">
    <property type="entry name" value="PROKAR_LIPOPROTEIN"/>
    <property type="match status" value="1"/>
</dbReference>
<reference evidence="1 2" key="1">
    <citation type="submission" date="2019-08" db="EMBL/GenBank/DDBJ databases">
        <authorList>
            <person name="Peeters C."/>
        </authorList>
    </citation>
    <scope>NUCLEOTIDE SEQUENCE [LARGE SCALE GENOMIC DNA]</scope>
    <source>
        <strain evidence="1 2">LMG 31014</strain>
    </source>
</reference>
<organism evidence="1 2">
    <name type="scientific">Pandoraea soli</name>
    <dbReference type="NCBI Taxonomy" id="2508293"/>
    <lineage>
        <taxon>Bacteria</taxon>
        <taxon>Pseudomonadati</taxon>
        <taxon>Pseudomonadota</taxon>
        <taxon>Betaproteobacteria</taxon>
        <taxon>Burkholderiales</taxon>
        <taxon>Burkholderiaceae</taxon>
        <taxon>Pandoraea</taxon>
    </lineage>
</organism>
<dbReference type="Proteomes" id="UP000405357">
    <property type="component" value="Unassembled WGS sequence"/>
</dbReference>
<evidence type="ECO:0008006" key="3">
    <source>
        <dbReference type="Google" id="ProtNLM"/>
    </source>
</evidence>
<evidence type="ECO:0000313" key="2">
    <source>
        <dbReference type="Proteomes" id="UP000405357"/>
    </source>
</evidence>
<sequence length="43" mass="4688">MCRGARHAHVTGGRTMNNGTQWVPLFMACEAGLAFCLTERVPP</sequence>